<dbReference type="AlphaFoldDB" id="A0A2B7Z5L5"/>
<dbReference type="STRING" id="73230.A0A2B7Z5L5"/>
<dbReference type="GO" id="GO:0006900">
    <property type="term" value="P:vesicle budding from membrane"/>
    <property type="evidence" value="ECO:0007669"/>
    <property type="project" value="TreeGrafter"/>
</dbReference>
<dbReference type="SUPFAM" id="SSF48464">
    <property type="entry name" value="ENTH/VHS domain"/>
    <property type="match status" value="1"/>
</dbReference>
<dbReference type="InterPro" id="IPR014712">
    <property type="entry name" value="ANTH_dom_sf"/>
</dbReference>
<feature type="compositionally biased region" description="Low complexity" evidence="3">
    <location>
        <begin position="516"/>
        <end position="537"/>
    </location>
</feature>
<dbReference type="GO" id="GO:0005546">
    <property type="term" value="F:phosphatidylinositol-4,5-bisphosphate binding"/>
    <property type="evidence" value="ECO:0007669"/>
    <property type="project" value="TreeGrafter"/>
</dbReference>
<feature type="compositionally biased region" description="Low complexity" evidence="3">
    <location>
        <begin position="586"/>
        <end position="600"/>
    </location>
</feature>
<gene>
    <name evidence="5" type="ORF">GX50_08942</name>
</gene>
<keyword evidence="6" id="KW-1185">Reference proteome</keyword>
<dbReference type="CDD" id="cd16988">
    <property type="entry name" value="ANTH_N_YAP180"/>
    <property type="match status" value="1"/>
</dbReference>
<dbReference type="EMBL" id="PDND01000704">
    <property type="protein sequence ID" value="PGH28322.1"/>
    <property type="molecule type" value="Genomic_DNA"/>
</dbReference>
<evidence type="ECO:0000313" key="5">
    <source>
        <dbReference type="EMBL" id="PGH28322.1"/>
    </source>
</evidence>
<feature type="compositionally biased region" description="Low complexity" evidence="3">
    <location>
        <begin position="433"/>
        <end position="447"/>
    </location>
</feature>
<dbReference type="InterPro" id="IPR013809">
    <property type="entry name" value="ENTH"/>
</dbReference>
<evidence type="ECO:0000256" key="1">
    <source>
        <dbReference type="ARBA" id="ARBA00004496"/>
    </source>
</evidence>
<dbReference type="GO" id="GO:0032050">
    <property type="term" value="F:clathrin heavy chain binding"/>
    <property type="evidence" value="ECO:0007669"/>
    <property type="project" value="TreeGrafter"/>
</dbReference>
<dbReference type="GO" id="GO:0005905">
    <property type="term" value="C:clathrin-coated pit"/>
    <property type="evidence" value="ECO:0007669"/>
    <property type="project" value="TreeGrafter"/>
</dbReference>
<dbReference type="GO" id="GO:0005545">
    <property type="term" value="F:1-phosphatidylinositol binding"/>
    <property type="evidence" value="ECO:0007669"/>
    <property type="project" value="InterPro"/>
</dbReference>
<dbReference type="InterPro" id="IPR045192">
    <property type="entry name" value="AP180-like"/>
</dbReference>
<sequence>MPGASFEKSVKGATKTKNAAPKSKYIEHILTATYSEAGVAEIFRTLQYRIRDSTWTIVYKALIVVHMMIREGSAGAALKYLAQNPRILAVTSISEVQAQGVNIWKYSEYLLSRANAFAETKTDFVRGGQGRLKRLTVNKGLLRETETVQKQIHALLKCDLLMDEPENEISLTAFRLLTLDLLTLYSVMNEGTINVLEHYFEMSRPDSERALKIYKRFSAQTEEVVNFLRIARQYEGATRLEIPNLKHASTDLAKLLEDDLNDPDFDLRRREYRAQKFGTSSEEKDKGVARSRSISAPQKPKPAPAPAQTAPPKLEVKSLGPNLIDFFDSTDQPQQQQQQQPMPQQVPQQQQFNPLTLQFQQQQQMQPQQYQQTGFQAQQTGLNPQQQQSNFQQPQQFTQMTGLGQQQQQQQQQQTGFGGQFGQPNSNPFGQIQQQPQPQPQLQPLQPTHTGAGFGGYTPQPQSHTFQTTLPSIPQNGMASFQQPMLTGGGGRPNNPFRQSMLPPLSSDTTNFSLQSALSPITTSSTSSPSTATTTALNRQSTNPFAKRLTMQTTQFTNGSQSPAQSQSQSSSPFTSQPPTQPLPQLPSQQQQPAPLLQPQRTGTNPFARPQTAPGLRPQSQAEPLPQITGPTAAPLRPNPTGSTNPFRQSAFINQQTGQGWQAGQQGTMGGLENLETMPVFPRPGQQLA</sequence>
<dbReference type="InterPro" id="IPR008942">
    <property type="entry name" value="ENTH_VHS"/>
</dbReference>
<feature type="compositionally biased region" description="Polar residues" evidence="3">
    <location>
        <begin position="506"/>
        <end position="515"/>
    </location>
</feature>
<feature type="compositionally biased region" description="Low complexity" evidence="3">
    <location>
        <begin position="655"/>
        <end position="666"/>
    </location>
</feature>
<dbReference type="VEuPathDB" id="FungiDB:EMCG_09684"/>
<evidence type="ECO:0000256" key="2">
    <source>
        <dbReference type="ARBA" id="ARBA00022490"/>
    </source>
</evidence>
<dbReference type="PROSITE" id="PS50942">
    <property type="entry name" value="ENTH"/>
    <property type="match status" value="1"/>
</dbReference>
<dbReference type="InterPro" id="IPR011417">
    <property type="entry name" value="ANTH_dom"/>
</dbReference>
<feature type="compositionally biased region" description="Polar residues" evidence="3">
    <location>
        <begin position="640"/>
        <end position="654"/>
    </location>
</feature>
<dbReference type="PANTHER" id="PTHR22951">
    <property type="entry name" value="CLATHRIN ASSEMBLY PROTEIN"/>
    <property type="match status" value="1"/>
</dbReference>
<name>A0A2B7Z5L5_9EURO</name>
<feature type="compositionally biased region" description="Polar residues" evidence="3">
    <location>
        <begin position="459"/>
        <end position="485"/>
    </location>
</feature>
<feature type="compositionally biased region" description="Low complexity" evidence="3">
    <location>
        <begin position="332"/>
        <end position="415"/>
    </location>
</feature>
<feature type="domain" description="ENTH" evidence="4">
    <location>
        <begin position="1"/>
        <end position="124"/>
    </location>
</feature>
<comment type="subcellular location">
    <subcellularLocation>
        <location evidence="1">Cytoplasm</location>
    </subcellularLocation>
</comment>
<organism evidence="5 6">
    <name type="scientific">[Emmonsia] crescens</name>
    <dbReference type="NCBI Taxonomy" id="73230"/>
    <lineage>
        <taxon>Eukaryota</taxon>
        <taxon>Fungi</taxon>
        <taxon>Dikarya</taxon>
        <taxon>Ascomycota</taxon>
        <taxon>Pezizomycotina</taxon>
        <taxon>Eurotiomycetes</taxon>
        <taxon>Eurotiomycetidae</taxon>
        <taxon>Onygenales</taxon>
        <taxon>Ajellomycetaceae</taxon>
        <taxon>Emergomyces</taxon>
    </lineage>
</organism>
<dbReference type="Pfam" id="PF07651">
    <property type="entry name" value="ANTH"/>
    <property type="match status" value="1"/>
</dbReference>
<proteinExistence type="predicted"/>
<feature type="region of interest" description="Disordered" evidence="3">
    <location>
        <begin position="272"/>
        <end position="689"/>
    </location>
</feature>
<feature type="compositionally biased region" description="Low complexity" evidence="3">
    <location>
        <begin position="560"/>
        <end position="578"/>
    </location>
</feature>
<dbReference type="GO" id="GO:0072583">
    <property type="term" value="P:clathrin-dependent endocytosis"/>
    <property type="evidence" value="ECO:0007669"/>
    <property type="project" value="InterPro"/>
</dbReference>
<dbReference type="FunFam" id="1.20.58.150:FF:000004">
    <property type="entry name" value="ENTH domain protein"/>
    <property type="match status" value="1"/>
</dbReference>
<dbReference type="Gene3D" id="1.25.40.90">
    <property type="match status" value="1"/>
</dbReference>
<dbReference type="Proteomes" id="UP000226031">
    <property type="component" value="Unassembled WGS sequence"/>
</dbReference>
<evidence type="ECO:0000313" key="6">
    <source>
        <dbReference type="Proteomes" id="UP000226031"/>
    </source>
</evidence>
<dbReference type="GO" id="GO:0030136">
    <property type="term" value="C:clathrin-coated vesicle"/>
    <property type="evidence" value="ECO:0007669"/>
    <property type="project" value="InterPro"/>
</dbReference>
<evidence type="ECO:0000259" key="4">
    <source>
        <dbReference type="PROSITE" id="PS50942"/>
    </source>
</evidence>
<dbReference type="GO" id="GO:0048268">
    <property type="term" value="P:clathrin coat assembly"/>
    <property type="evidence" value="ECO:0007669"/>
    <property type="project" value="InterPro"/>
</dbReference>
<dbReference type="SMART" id="SM00273">
    <property type="entry name" value="ENTH"/>
    <property type="match status" value="1"/>
</dbReference>
<comment type="caution">
    <text evidence="5">The sequence shown here is derived from an EMBL/GenBank/DDBJ whole genome shotgun (WGS) entry which is preliminary data.</text>
</comment>
<dbReference type="Gene3D" id="1.20.58.150">
    <property type="entry name" value="ANTH domain"/>
    <property type="match status" value="1"/>
</dbReference>
<dbReference type="SUPFAM" id="SSF89009">
    <property type="entry name" value="GAT-like domain"/>
    <property type="match status" value="1"/>
</dbReference>
<dbReference type="PANTHER" id="PTHR22951:SF5">
    <property type="entry name" value="PHOSPHATIDYLINOSITOL-BINDING CLATHRIN ASSEMBLY PROTEIN LAP"/>
    <property type="match status" value="1"/>
</dbReference>
<protein>
    <recommendedName>
        <fullName evidence="4">ENTH domain-containing protein</fullName>
    </recommendedName>
</protein>
<dbReference type="GO" id="GO:0000149">
    <property type="term" value="F:SNARE binding"/>
    <property type="evidence" value="ECO:0007669"/>
    <property type="project" value="TreeGrafter"/>
</dbReference>
<keyword evidence="2" id="KW-0963">Cytoplasm</keyword>
<accession>A0A2B7Z5L5</accession>
<feature type="compositionally biased region" description="Polar residues" evidence="3">
    <location>
        <begin position="538"/>
        <end position="559"/>
    </location>
</feature>
<reference evidence="5" key="1">
    <citation type="submission" date="2017-10" db="EMBL/GenBank/DDBJ databases">
        <title>Comparative genomics in systemic dimorphic fungi from Ajellomycetaceae.</title>
        <authorList>
            <person name="Munoz J.F."/>
            <person name="Mcewen J.G."/>
            <person name="Clay O.K."/>
            <person name="Cuomo C.A."/>
        </authorList>
    </citation>
    <scope>NUCLEOTIDE SEQUENCE [LARGE SCALE GENOMIC DNA]</scope>
    <source>
        <strain evidence="5">UAMH4076</strain>
    </source>
</reference>
<evidence type="ECO:0000256" key="3">
    <source>
        <dbReference type="SAM" id="MobiDB-lite"/>
    </source>
</evidence>